<dbReference type="Proteomes" id="UP001162164">
    <property type="component" value="Unassembled WGS sequence"/>
</dbReference>
<evidence type="ECO:0000259" key="1">
    <source>
        <dbReference type="Pfam" id="PF23055"/>
    </source>
</evidence>
<dbReference type="InterPro" id="IPR055469">
    <property type="entry name" value="DUF7041"/>
</dbReference>
<dbReference type="PANTHER" id="PTHR33327">
    <property type="entry name" value="ENDONUCLEASE"/>
    <property type="match status" value="1"/>
</dbReference>
<sequence length="125" mass="14413">MPGDEQPAGTEVSHVGIKIPPFWQKNPVRWFSQVEAQFALRKVTQDETKFHYIVAHLDPHVAEEVGDIIDSPPLQGKYLKIKTELIFDYPRPRSSRSVVCLRVRRWATDGRRSSCVTCEDWLEPP</sequence>
<evidence type="ECO:0000313" key="2">
    <source>
        <dbReference type="EMBL" id="KAJ8981053.1"/>
    </source>
</evidence>
<organism evidence="2 3">
    <name type="scientific">Molorchus minor</name>
    <dbReference type="NCBI Taxonomy" id="1323400"/>
    <lineage>
        <taxon>Eukaryota</taxon>
        <taxon>Metazoa</taxon>
        <taxon>Ecdysozoa</taxon>
        <taxon>Arthropoda</taxon>
        <taxon>Hexapoda</taxon>
        <taxon>Insecta</taxon>
        <taxon>Pterygota</taxon>
        <taxon>Neoptera</taxon>
        <taxon>Endopterygota</taxon>
        <taxon>Coleoptera</taxon>
        <taxon>Polyphaga</taxon>
        <taxon>Cucujiformia</taxon>
        <taxon>Chrysomeloidea</taxon>
        <taxon>Cerambycidae</taxon>
        <taxon>Lamiinae</taxon>
        <taxon>Monochamini</taxon>
        <taxon>Molorchus</taxon>
    </lineage>
</organism>
<reference evidence="2" key="1">
    <citation type="journal article" date="2023" name="Insect Mol. Biol.">
        <title>Genome sequencing provides insights into the evolution of gene families encoding plant cell wall-degrading enzymes in longhorned beetles.</title>
        <authorList>
            <person name="Shin N.R."/>
            <person name="Okamura Y."/>
            <person name="Kirsch R."/>
            <person name="Pauchet Y."/>
        </authorList>
    </citation>
    <scope>NUCLEOTIDE SEQUENCE</scope>
    <source>
        <strain evidence="2">MMC_N1</strain>
    </source>
</reference>
<accession>A0ABQ9JUM9</accession>
<feature type="domain" description="DUF7041" evidence="1">
    <location>
        <begin position="19"/>
        <end position="89"/>
    </location>
</feature>
<dbReference type="PANTHER" id="PTHR33327:SF3">
    <property type="entry name" value="RNA-DIRECTED DNA POLYMERASE"/>
    <property type="match status" value="1"/>
</dbReference>
<name>A0ABQ9JUM9_9CUCU</name>
<dbReference type="EMBL" id="JAPWTJ010000208">
    <property type="protein sequence ID" value="KAJ8981053.1"/>
    <property type="molecule type" value="Genomic_DNA"/>
</dbReference>
<proteinExistence type="predicted"/>
<evidence type="ECO:0000313" key="3">
    <source>
        <dbReference type="Proteomes" id="UP001162164"/>
    </source>
</evidence>
<comment type="caution">
    <text evidence="2">The sequence shown here is derived from an EMBL/GenBank/DDBJ whole genome shotgun (WGS) entry which is preliminary data.</text>
</comment>
<keyword evidence="3" id="KW-1185">Reference proteome</keyword>
<protein>
    <recommendedName>
        <fullName evidence="1">DUF7041 domain-containing protein</fullName>
    </recommendedName>
</protein>
<dbReference type="Pfam" id="PF23055">
    <property type="entry name" value="DUF7041"/>
    <property type="match status" value="1"/>
</dbReference>
<gene>
    <name evidence="2" type="ORF">NQ317_018025</name>
</gene>